<evidence type="ECO:0000313" key="1">
    <source>
        <dbReference type="EMBL" id="KAL2326043.1"/>
    </source>
</evidence>
<evidence type="ECO:0000313" key="2">
    <source>
        <dbReference type="Proteomes" id="UP001603857"/>
    </source>
</evidence>
<name>A0ABD1LRV0_9FABA</name>
<comment type="caution">
    <text evidence="1">The sequence shown here is derived from an EMBL/GenBank/DDBJ whole genome shotgun (WGS) entry which is preliminary data.</text>
</comment>
<dbReference type="SUPFAM" id="SSF89623">
    <property type="entry name" value="Ribose/Galactose isomerase RpiB/AlsB"/>
    <property type="match status" value="1"/>
</dbReference>
<keyword evidence="2" id="KW-1185">Reference proteome</keyword>
<dbReference type="PANTHER" id="PTHR30345">
    <property type="entry name" value="RIBOSE-5-PHOSPHATE ISOMERASE B"/>
    <property type="match status" value="1"/>
</dbReference>
<dbReference type="AlphaFoldDB" id="A0ABD1LRV0"/>
<sequence length="126" mass="13947">MEFSRYGAPSPTLAPRRQAGLNVGICIGTSVSIFANKFPGVYTTTCLSPSNAINARFINNFNVLAVSGKYTSPDATVEILEVWLNARKTRGEGARPVGEGRCFVEKDEGFRGRGDETWQEKRKMRR</sequence>
<dbReference type="InterPro" id="IPR003500">
    <property type="entry name" value="RpiB_LacA_LacB"/>
</dbReference>
<dbReference type="GO" id="GO:0016853">
    <property type="term" value="F:isomerase activity"/>
    <property type="evidence" value="ECO:0007669"/>
    <property type="project" value="UniProtKB-ARBA"/>
</dbReference>
<dbReference type="PANTHER" id="PTHR30345:SF0">
    <property type="entry name" value="DNA DAMAGE-REPAIR_TOLERATION PROTEIN DRT102"/>
    <property type="match status" value="1"/>
</dbReference>
<dbReference type="EMBL" id="JBGMDY010000008">
    <property type="protein sequence ID" value="KAL2326043.1"/>
    <property type="molecule type" value="Genomic_DNA"/>
</dbReference>
<protein>
    <submittedName>
        <fullName evidence="1">Uncharacterized protein</fullName>
    </submittedName>
</protein>
<proteinExistence type="predicted"/>
<organism evidence="1 2">
    <name type="scientific">Flemingia macrophylla</name>
    <dbReference type="NCBI Taxonomy" id="520843"/>
    <lineage>
        <taxon>Eukaryota</taxon>
        <taxon>Viridiplantae</taxon>
        <taxon>Streptophyta</taxon>
        <taxon>Embryophyta</taxon>
        <taxon>Tracheophyta</taxon>
        <taxon>Spermatophyta</taxon>
        <taxon>Magnoliopsida</taxon>
        <taxon>eudicotyledons</taxon>
        <taxon>Gunneridae</taxon>
        <taxon>Pentapetalae</taxon>
        <taxon>rosids</taxon>
        <taxon>fabids</taxon>
        <taxon>Fabales</taxon>
        <taxon>Fabaceae</taxon>
        <taxon>Papilionoideae</taxon>
        <taxon>50 kb inversion clade</taxon>
        <taxon>NPAAA clade</taxon>
        <taxon>indigoferoid/millettioid clade</taxon>
        <taxon>Phaseoleae</taxon>
        <taxon>Flemingia</taxon>
    </lineage>
</organism>
<dbReference type="Pfam" id="PF02502">
    <property type="entry name" value="LacAB_rpiB"/>
    <property type="match status" value="1"/>
</dbReference>
<gene>
    <name evidence="1" type="ORF">Fmac_025101</name>
</gene>
<dbReference type="InterPro" id="IPR036569">
    <property type="entry name" value="RpiB_LacA_LacB_sf"/>
</dbReference>
<reference evidence="1 2" key="1">
    <citation type="submission" date="2024-08" db="EMBL/GenBank/DDBJ databases">
        <title>Insights into the chromosomal genome structure of Flemingia macrophylla.</title>
        <authorList>
            <person name="Ding Y."/>
            <person name="Zhao Y."/>
            <person name="Bi W."/>
            <person name="Wu M."/>
            <person name="Zhao G."/>
            <person name="Gong Y."/>
            <person name="Li W."/>
            <person name="Zhang P."/>
        </authorList>
    </citation>
    <scope>NUCLEOTIDE SEQUENCE [LARGE SCALE GENOMIC DNA]</scope>
    <source>
        <strain evidence="1">DYQJB</strain>
        <tissue evidence="1">Leaf</tissue>
    </source>
</reference>
<dbReference type="Gene3D" id="3.40.1400.10">
    <property type="entry name" value="Sugar-phosphate isomerase, RpiB/LacA/LacB"/>
    <property type="match status" value="1"/>
</dbReference>
<dbReference type="Proteomes" id="UP001603857">
    <property type="component" value="Unassembled WGS sequence"/>
</dbReference>
<accession>A0ABD1LRV0</accession>